<protein>
    <submittedName>
        <fullName evidence="2">GNAT family protein</fullName>
        <ecNumber evidence="2">2.-.-.-</ecNumber>
    </submittedName>
</protein>
<name>A0ABT8CN09_9FLAO</name>
<dbReference type="Pfam" id="PF13302">
    <property type="entry name" value="Acetyltransf_3"/>
    <property type="match status" value="1"/>
</dbReference>
<comment type="caution">
    <text evidence="2">The sequence shown here is derived from an EMBL/GenBank/DDBJ whole genome shotgun (WGS) entry which is preliminary data.</text>
</comment>
<keyword evidence="2" id="KW-0808">Transferase</keyword>
<dbReference type="PANTHER" id="PTHR43441">
    <property type="entry name" value="RIBOSOMAL-PROTEIN-SERINE ACETYLTRANSFERASE"/>
    <property type="match status" value="1"/>
</dbReference>
<evidence type="ECO:0000259" key="1">
    <source>
        <dbReference type="PROSITE" id="PS51186"/>
    </source>
</evidence>
<dbReference type="PROSITE" id="PS51186">
    <property type="entry name" value="GNAT"/>
    <property type="match status" value="1"/>
</dbReference>
<dbReference type="PANTHER" id="PTHR43441:SF12">
    <property type="entry name" value="RIBOSOMAL N-ACETYLTRANSFERASE YDAF-RELATED"/>
    <property type="match status" value="1"/>
</dbReference>
<dbReference type="EMBL" id="JAUFQU010000001">
    <property type="protein sequence ID" value="MDN3705887.1"/>
    <property type="molecule type" value="Genomic_DNA"/>
</dbReference>
<dbReference type="Proteomes" id="UP001242368">
    <property type="component" value="Unassembled WGS sequence"/>
</dbReference>
<dbReference type="InterPro" id="IPR016181">
    <property type="entry name" value="Acyl_CoA_acyltransferase"/>
</dbReference>
<dbReference type="InterPro" id="IPR000182">
    <property type="entry name" value="GNAT_dom"/>
</dbReference>
<dbReference type="SUPFAM" id="SSF55729">
    <property type="entry name" value="Acyl-CoA N-acyltransferases (Nat)"/>
    <property type="match status" value="1"/>
</dbReference>
<accession>A0ABT8CN09</accession>
<feature type="domain" description="N-acetyltransferase" evidence="1">
    <location>
        <begin position="1"/>
        <end position="166"/>
    </location>
</feature>
<reference evidence="3" key="1">
    <citation type="journal article" date="2019" name="Int. J. Syst. Evol. Microbiol.">
        <title>The Global Catalogue of Microorganisms (GCM) 10K type strain sequencing project: providing services to taxonomists for standard genome sequencing and annotation.</title>
        <authorList>
            <consortium name="The Broad Institute Genomics Platform"/>
            <consortium name="The Broad Institute Genome Sequencing Center for Infectious Disease"/>
            <person name="Wu L."/>
            <person name="Ma J."/>
        </authorList>
    </citation>
    <scope>NUCLEOTIDE SEQUENCE [LARGE SCALE GENOMIC DNA]</scope>
    <source>
        <strain evidence="3">CECT 7184</strain>
    </source>
</reference>
<evidence type="ECO:0000313" key="2">
    <source>
        <dbReference type="EMBL" id="MDN3705887.1"/>
    </source>
</evidence>
<sequence>MNIRVNEEIRLELIKEEHAALIFDSVDNNRFYLKKWLSFIDAMHNLHFAEEFVKRSMTQYKEGREAGFVIFYKEDMVGRIGVYKIEPYNRIGEIGYWLTENAQGKGIVTKACEALIGYCFAELKLNRLEIKCGTENKKSQAIPERIGFTKEGIIRQGEFLYDHFIDLYLYSLLQKEQK</sequence>
<dbReference type="Gene3D" id="3.40.630.30">
    <property type="match status" value="1"/>
</dbReference>
<keyword evidence="3" id="KW-1185">Reference proteome</keyword>
<dbReference type="EC" id="2.-.-.-" evidence="2"/>
<organism evidence="2 3">
    <name type="scientific">Paenimyroides ceti</name>
    <dbReference type="NCBI Taxonomy" id="395087"/>
    <lineage>
        <taxon>Bacteria</taxon>
        <taxon>Pseudomonadati</taxon>
        <taxon>Bacteroidota</taxon>
        <taxon>Flavobacteriia</taxon>
        <taxon>Flavobacteriales</taxon>
        <taxon>Flavobacteriaceae</taxon>
        <taxon>Paenimyroides</taxon>
    </lineage>
</organism>
<gene>
    <name evidence="2" type="ORF">QW060_01950</name>
</gene>
<dbReference type="InterPro" id="IPR051908">
    <property type="entry name" value="Ribosomal_N-acetyltransferase"/>
</dbReference>
<evidence type="ECO:0000313" key="3">
    <source>
        <dbReference type="Proteomes" id="UP001242368"/>
    </source>
</evidence>
<dbReference type="GO" id="GO:0016740">
    <property type="term" value="F:transferase activity"/>
    <property type="evidence" value="ECO:0007669"/>
    <property type="project" value="UniProtKB-KW"/>
</dbReference>
<proteinExistence type="predicted"/>
<dbReference type="RefSeq" id="WP_290362035.1">
    <property type="nucleotide sequence ID" value="NZ_JAUFQU010000001.1"/>
</dbReference>